<dbReference type="AlphaFoldDB" id="C0HHY5"/>
<sequence>MASRSGSGSQAPCPPPSSQAGLRRHISNRASATCWGEGEDATLRSRPSSPRCTNGGKMTGAAHPSSSSLQDEGLRRSLSIPRPHPTWRPTWDSAHCNRPRTEKRVTYPICNSFSVMIVYNPPLWEYSGDSPGA</sequence>
<reference evidence="2" key="1">
    <citation type="journal article" date="2009" name="PLoS Genet.">
        <title>Sequencing, mapping, and analysis of 27,455 maize full-length cDNAs.</title>
        <authorList>
            <person name="Soderlund C."/>
            <person name="Descour A."/>
            <person name="Kudrna D."/>
            <person name="Bomhoff M."/>
            <person name="Boyd L."/>
            <person name="Currie J."/>
            <person name="Angelova A."/>
            <person name="Collura K."/>
            <person name="Wissotski M."/>
            <person name="Ashley E."/>
            <person name="Morrow D."/>
            <person name="Fernandes J."/>
            <person name="Walbot V."/>
            <person name="Yu Y."/>
        </authorList>
    </citation>
    <scope>NUCLEOTIDE SEQUENCE</scope>
    <source>
        <strain evidence="2">B73</strain>
    </source>
</reference>
<feature type="compositionally biased region" description="Low complexity" evidence="1">
    <location>
        <begin position="1"/>
        <end position="11"/>
    </location>
</feature>
<dbReference type="EMBL" id="BT061941">
    <property type="protein sequence ID" value="ACN26638.1"/>
    <property type="molecule type" value="mRNA"/>
</dbReference>
<dbReference type="GeneID" id="100381671"/>
<feature type="region of interest" description="Disordered" evidence="1">
    <location>
        <begin position="1"/>
        <end position="89"/>
    </location>
</feature>
<evidence type="ECO:0000313" key="2">
    <source>
        <dbReference type="EMBL" id="ACN26638.1"/>
    </source>
</evidence>
<evidence type="ECO:0000256" key="1">
    <source>
        <dbReference type="SAM" id="MobiDB-lite"/>
    </source>
</evidence>
<organism evidence="2">
    <name type="scientific">Zea mays</name>
    <name type="common">Maize</name>
    <dbReference type="NCBI Taxonomy" id="4577"/>
    <lineage>
        <taxon>Eukaryota</taxon>
        <taxon>Viridiplantae</taxon>
        <taxon>Streptophyta</taxon>
        <taxon>Embryophyta</taxon>
        <taxon>Tracheophyta</taxon>
        <taxon>Spermatophyta</taxon>
        <taxon>Magnoliopsida</taxon>
        <taxon>Liliopsida</taxon>
        <taxon>Poales</taxon>
        <taxon>Poaceae</taxon>
        <taxon>PACMAD clade</taxon>
        <taxon>Panicoideae</taxon>
        <taxon>Andropogonodae</taxon>
        <taxon>Andropogoneae</taxon>
        <taxon>Tripsacinae</taxon>
        <taxon>Zea</taxon>
    </lineage>
</organism>
<dbReference type="KEGG" id="zma:100381671"/>
<accession>C0HHY5</accession>
<name>C0HHY5_MAIZE</name>
<protein>
    <submittedName>
        <fullName evidence="2">Uncharacterized protein</fullName>
    </submittedName>
</protein>
<proteinExistence type="evidence at transcript level"/>
<dbReference type="RefSeq" id="NP_001167955.1">
    <property type="nucleotide sequence ID" value="NM_001174484.1"/>
</dbReference>